<keyword evidence="1 4" id="KW-0812">Transmembrane</keyword>
<dbReference type="OrthoDB" id="9774288at2"/>
<evidence type="ECO:0000256" key="1">
    <source>
        <dbReference type="ARBA" id="ARBA00022692"/>
    </source>
</evidence>
<gene>
    <name evidence="5" type="ORF">EY643_01585</name>
</gene>
<feature type="transmembrane region" description="Helical" evidence="4">
    <location>
        <begin position="294"/>
        <end position="313"/>
    </location>
</feature>
<dbReference type="AlphaFoldDB" id="A0A5P9NFZ8"/>
<dbReference type="InterPro" id="IPR036259">
    <property type="entry name" value="MFS_trans_sf"/>
</dbReference>
<feature type="transmembrane region" description="Helical" evidence="4">
    <location>
        <begin position="267"/>
        <end position="287"/>
    </location>
</feature>
<dbReference type="Pfam" id="PF07690">
    <property type="entry name" value="MFS_1"/>
    <property type="match status" value="1"/>
</dbReference>
<evidence type="ECO:0000313" key="5">
    <source>
        <dbReference type="EMBL" id="QFU74449.1"/>
    </source>
</evidence>
<feature type="transmembrane region" description="Helical" evidence="4">
    <location>
        <begin position="381"/>
        <end position="401"/>
    </location>
</feature>
<accession>A0A5P9NFZ8</accession>
<feature type="transmembrane region" description="Helical" evidence="4">
    <location>
        <begin position="319"/>
        <end position="340"/>
    </location>
</feature>
<dbReference type="Gene3D" id="1.20.1250.20">
    <property type="entry name" value="MFS general substrate transporter like domains"/>
    <property type="match status" value="2"/>
</dbReference>
<protein>
    <submittedName>
        <fullName evidence="5">MFS transporter</fullName>
    </submittedName>
</protein>
<dbReference type="GO" id="GO:0022857">
    <property type="term" value="F:transmembrane transporter activity"/>
    <property type="evidence" value="ECO:0007669"/>
    <property type="project" value="InterPro"/>
</dbReference>
<feature type="transmembrane region" description="Helical" evidence="4">
    <location>
        <begin position="76"/>
        <end position="93"/>
    </location>
</feature>
<name>A0A5P9NFZ8_9GAMM</name>
<organism evidence="5 6">
    <name type="scientific">Halioglobus maricola</name>
    <dbReference type="NCBI Taxonomy" id="2601894"/>
    <lineage>
        <taxon>Bacteria</taxon>
        <taxon>Pseudomonadati</taxon>
        <taxon>Pseudomonadota</taxon>
        <taxon>Gammaproteobacteria</taxon>
        <taxon>Cellvibrionales</taxon>
        <taxon>Halieaceae</taxon>
        <taxon>Halioglobus</taxon>
    </lineage>
</organism>
<feature type="transmembrane region" description="Helical" evidence="4">
    <location>
        <begin position="352"/>
        <end position="375"/>
    </location>
</feature>
<dbReference type="SUPFAM" id="SSF103473">
    <property type="entry name" value="MFS general substrate transporter"/>
    <property type="match status" value="1"/>
</dbReference>
<proteinExistence type="predicted"/>
<feature type="transmembrane region" description="Helical" evidence="4">
    <location>
        <begin position="163"/>
        <end position="181"/>
    </location>
</feature>
<feature type="transmembrane region" description="Helical" evidence="4">
    <location>
        <begin position="100"/>
        <end position="118"/>
    </location>
</feature>
<evidence type="ECO:0000256" key="4">
    <source>
        <dbReference type="SAM" id="Phobius"/>
    </source>
</evidence>
<dbReference type="EMBL" id="CP036422">
    <property type="protein sequence ID" value="QFU74449.1"/>
    <property type="molecule type" value="Genomic_DNA"/>
</dbReference>
<dbReference type="KEGG" id="halc:EY643_01585"/>
<evidence type="ECO:0000256" key="3">
    <source>
        <dbReference type="ARBA" id="ARBA00023136"/>
    </source>
</evidence>
<dbReference type="InterPro" id="IPR011701">
    <property type="entry name" value="MFS"/>
</dbReference>
<keyword evidence="3 4" id="KW-0472">Membrane</keyword>
<evidence type="ECO:0000313" key="6">
    <source>
        <dbReference type="Proteomes" id="UP000326287"/>
    </source>
</evidence>
<keyword evidence="2 4" id="KW-1133">Transmembrane helix</keyword>
<reference evidence="5 6" key="1">
    <citation type="submission" date="2019-02" db="EMBL/GenBank/DDBJ databases">
        <authorList>
            <person name="Li S.-H."/>
        </authorList>
    </citation>
    <scope>NUCLEOTIDE SEQUENCE [LARGE SCALE GENOMIC DNA]</scope>
    <source>
        <strain evidence="5 6">IMCC14385</strain>
    </source>
</reference>
<feature type="transmembrane region" description="Helical" evidence="4">
    <location>
        <begin position="187"/>
        <end position="208"/>
    </location>
</feature>
<sequence>MVTWRDAIDWRSLCNRNAVNSVSHTPSQLSARSQQNFLLAAAFIMPLTFSVWQALLNNFVVEKAAFTGAEIGMLQSLREVPGFLAFTAVYVLLVIREQRFALMSLLVMSVGVALTPFFPTVYGLYTTTVVMSLGFHYFETINKSLTLQWIPKQEAPHFMGRAMAVKAAGALLAYSGIWILMEWVGVGYTGMYLLAGAIGVVITLLLWARFPQFPEGAAQHKKLVFRQRYWLYYALTFLGGARRQIFMVFAGFMMVEKFGYSAADISLLYLVNYLFNLFFAPRIGAWVGRAGERVALRVEYVGLIMVFTGYAFVENANVAAGLYVIDHLFFALSIAINTYFQKIADPKDIAATSSVSFTINHIAAVFIPALLGLLWLSSPAAVFLIGAGIAVLSLALSNLIPDSPVAGQETRLA</sequence>
<keyword evidence="6" id="KW-1185">Reference proteome</keyword>
<dbReference type="Proteomes" id="UP000326287">
    <property type="component" value="Chromosome"/>
</dbReference>
<feature type="transmembrane region" description="Helical" evidence="4">
    <location>
        <begin position="124"/>
        <end position="142"/>
    </location>
</feature>
<feature type="transmembrane region" description="Helical" evidence="4">
    <location>
        <begin position="37"/>
        <end position="56"/>
    </location>
</feature>
<evidence type="ECO:0000256" key="2">
    <source>
        <dbReference type="ARBA" id="ARBA00022989"/>
    </source>
</evidence>
<feature type="transmembrane region" description="Helical" evidence="4">
    <location>
        <begin position="229"/>
        <end position="255"/>
    </location>
</feature>